<dbReference type="EMBL" id="JAHBMH010000062">
    <property type="protein sequence ID" value="KAK1934840.1"/>
    <property type="molecule type" value="Genomic_DNA"/>
</dbReference>
<protein>
    <submittedName>
        <fullName evidence="1">Uncharacterized protein</fullName>
    </submittedName>
</protein>
<dbReference type="InterPro" id="IPR036869">
    <property type="entry name" value="J_dom_sf"/>
</dbReference>
<accession>A0AAD9GAL2</accession>
<proteinExistence type="predicted"/>
<evidence type="ECO:0000313" key="1">
    <source>
        <dbReference type="EMBL" id="KAK1934840.1"/>
    </source>
</evidence>
<evidence type="ECO:0000313" key="2">
    <source>
        <dbReference type="Proteomes" id="UP001195914"/>
    </source>
</evidence>
<gene>
    <name evidence="1" type="ORF">X943_002146</name>
</gene>
<organism evidence="1 2">
    <name type="scientific">Babesia divergens</name>
    <dbReference type="NCBI Taxonomy" id="32595"/>
    <lineage>
        <taxon>Eukaryota</taxon>
        <taxon>Sar</taxon>
        <taxon>Alveolata</taxon>
        <taxon>Apicomplexa</taxon>
        <taxon>Aconoidasida</taxon>
        <taxon>Piroplasmida</taxon>
        <taxon>Babesiidae</taxon>
        <taxon>Babesia</taxon>
    </lineage>
</organism>
<keyword evidence="2" id="KW-1185">Reference proteome</keyword>
<dbReference type="Gene3D" id="1.10.287.110">
    <property type="entry name" value="DnaJ domain"/>
    <property type="match status" value="1"/>
</dbReference>
<dbReference type="Proteomes" id="UP001195914">
    <property type="component" value="Unassembled WGS sequence"/>
</dbReference>
<reference evidence="1" key="1">
    <citation type="journal article" date="2014" name="Nucleic Acids Res.">
        <title>The evolutionary dynamics of variant antigen genes in Babesia reveal a history of genomic innovation underlying host-parasite interaction.</title>
        <authorList>
            <person name="Jackson A.P."/>
            <person name="Otto T.D."/>
            <person name="Darby A."/>
            <person name="Ramaprasad A."/>
            <person name="Xia D."/>
            <person name="Echaide I.E."/>
            <person name="Farber M."/>
            <person name="Gahlot S."/>
            <person name="Gamble J."/>
            <person name="Gupta D."/>
            <person name="Gupta Y."/>
            <person name="Jackson L."/>
            <person name="Malandrin L."/>
            <person name="Malas T.B."/>
            <person name="Moussa E."/>
            <person name="Nair M."/>
            <person name="Reid A.J."/>
            <person name="Sanders M."/>
            <person name="Sharma J."/>
            <person name="Tracey A."/>
            <person name="Quail M.A."/>
            <person name="Weir W."/>
            <person name="Wastling J.M."/>
            <person name="Hall N."/>
            <person name="Willadsen P."/>
            <person name="Lingelbach K."/>
            <person name="Shiels B."/>
            <person name="Tait A."/>
            <person name="Berriman M."/>
            <person name="Allred D.R."/>
            <person name="Pain A."/>
        </authorList>
    </citation>
    <scope>NUCLEOTIDE SEQUENCE</scope>
    <source>
        <strain evidence="1">1802A</strain>
    </source>
</reference>
<dbReference type="AlphaFoldDB" id="A0AAD9GAL2"/>
<name>A0AAD9GAL2_BABDI</name>
<sequence length="112" mass="12517">MLPLKPLARVLTKVVWIAGGSIVKATLRAYREAVAQGDIPVSPVLRRHMLPEEAAKILGFPTYRGLQLSQIEKAHQRLRSINMTSKSFPGSPYLVERIDDAEATLRRELSKP</sequence>
<reference evidence="1" key="2">
    <citation type="submission" date="2021-05" db="EMBL/GenBank/DDBJ databases">
        <authorList>
            <person name="Pain A."/>
        </authorList>
    </citation>
    <scope>NUCLEOTIDE SEQUENCE</scope>
    <source>
        <strain evidence="1">1802A</strain>
    </source>
</reference>
<comment type="caution">
    <text evidence="1">The sequence shown here is derived from an EMBL/GenBank/DDBJ whole genome shotgun (WGS) entry which is preliminary data.</text>
</comment>